<evidence type="ECO:0000313" key="2">
    <source>
        <dbReference type="EMBL" id="GLQ57940.1"/>
    </source>
</evidence>
<comment type="caution">
    <text evidence="2">The sequence shown here is derived from an EMBL/GenBank/DDBJ whole genome shotgun (WGS) entry which is preliminary data.</text>
</comment>
<keyword evidence="3" id="KW-1185">Reference proteome</keyword>
<dbReference type="Proteomes" id="UP001156691">
    <property type="component" value="Unassembled WGS sequence"/>
</dbReference>
<evidence type="ECO:0000313" key="3">
    <source>
        <dbReference type="Proteomes" id="UP001156691"/>
    </source>
</evidence>
<dbReference type="Pfam" id="PF00535">
    <property type="entry name" value="Glycos_transf_2"/>
    <property type="match status" value="1"/>
</dbReference>
<dbReference type="InterPro" id="IPR001173">
    <property type="entry name" value="Glyco_trans_2-like"/>
</dbReference>
<dbReference type="InterPro" id="IPR050834">
    <property type="entry name" value="Glycosyltransf_2"/>
</dbReference>
<name>A0ABQ5WEL6_9HYPH</name>
<dbReference type="Gene3D" id="3.90.550.10">
    <property type="entry name" value="Spore Coat Polysaccharide Biosynthesis Protein SpsA, Chain A"/>
    <property type="match status" value="1"/>
</dbReference>
<reference evidence="3" key="1">
    <citation type="journal article" date="2019" name="Int. J. Syst. Evol. Microbiol.">
        <title>The Global Catalogue of Microorganisms (GCM) 10K type strain sequencing project: providing services to taxonomists for standard genome sequencing and annotation.</title>
        <authorList>
            <consortium name="The Broad Institute Genomics Platform"/>
            <consortium name="The Broad Institute Genome Sequencing Center for Infectious Disease"/>
            <person name="Wu L."/>
            <person name="Ma J."/>
        </authorList>
    </citation>
    <scope>NUCLEOTIDE SEQUENCE [LARGE SCALE GENOMIC DNA]</scope>
    <source>
        <strain evidence="3">NBRC 112416</strain>
    </source>
</reference>
<dbReference type="EMBL" id="BSNS01000026">
    <property type="protein sequence ID" value="GLQ57940.1"/>
    <property type="molecule type" value="Genomic_DNA"/>
</dbReference>
<proteinExistence type="predicted"/>
<accession>A0ABQ5WEL6</accession>
<dbReference type="CDD" id="cd00761">
    <property type="entry name" value="Glyco_tranf_GTA_type"/>
    <property type="match status" value="1"/>
</dbReference>
<dbReference type="SUPFAM" id="SSF53448">
    <property type="entry name" value="Nucleotide-diphospho-sugar transferases"/>
    <property type="match status" value="1"/>
</dbReference>
<dbReference type="PANTHER" id="PTHR43685">
    <property type="entry name" value="GLYCOSYLTRANSFERASE"/>
    <property type="match status" value="1"/>
</dbReference>
<sequence length="320" mass="35314">MYGFSVVVPLYNKGPHIERAVQSALNQTLMPTEILVIDDSSTDGGYEWVKAHGHRALRHEQRTQPGPGGYAARNRGIELATGDWVAFLDADDEWKPDHLETLATALGGQLLPDEFTILFSGYESIFEGGFREVDAFARRYAGSIKAMNFAELIEEWITFNNSPVWTSATACRRSALIEAGMFPDGRCKRGGDKDTWLRVAHLGKLLFTGAVTANYYRDAVNMTTNKGYANSVPCSVPTLDALAALHEPPAARRLSHLKNLEIFNYAMVSARTEGLSPASIVNFDGSTDPWGLALLRILATPLGQMAARSMHRTRRLLRGR</sequence>
<dbReference type="RefSeq" id="WP_284343337.1">
    <property type="nucleotide sequence ID" value="NZ_BSNS01000026.1"/>
</dbReference>
<dbReference type="PANTHER" id="PTHR43685:SF2">
    <property type="entry name" value="GLYCOSYLTRANSFERASE 2-LIKE DOMAIN-CONTAINING PROTEIN"/>
    <property type="match status" value="1"/>
</dbReference>
<protein>
    <recommendedName>
        <fullName evidence="1">Glycosyltransferase 2-like domain-containing protein</fullName>
    </recommendedName>
</protein>
<dbReference type="InterPro" id="IPR029044">
    <property type="entry name" value="Nucleotide-diphossugar_trans"/>
</dbReference>
<evidence type="ECO:0000259" key="1">
    <source>
        <dbReference type="Pfam" id="PF00535"/>
    </source>
</evidence>
<feature type="domain" description="Glycosyltransferase 2-like" evidence="1">
    <location>
        <begin position="5"/>
        <end position="106"/>
    </location>
</feature>
<gene>
    <name evidence="2" type="ORF">GCM10010862_51990</name>
</gene>
<organism evidence="2 3">
    <name type="scientific">Devosia nitrariae</name>
    <dbReference type="NCBI Taxonomy" id="2071872"/>
    <lineage>
        <taxon>Bacteria</taxon>
        <taxon>Pseudomonadati</taxon>
        <taxon>Pseudomonadota</taxon>
        <taxon>Alphaproteobacteria</taxon>
        <taxon>Hyphomicrobiales</taxon>
        <taxon>Devosiaceae</taxon>
        <taxon>Devosia</taxon>
    </lineage>
</organism>